<dbReference type="PANTHER" id="PTHR14950">
    <property type="entry name" value="DICER-RELATED"/>
    <property type="match status" value="1"/>
</dbReference>
<dbReference type="PROSITE" id="PS51194">
    <property type="entry name" value="HELICASE_CTER"/>
    <property type="match status" value="1"/>
</dbReference>
<evidence type="ECO:0000256" key="15">
    <source>
        <dbReference type="ARBA" id="ARBA00023158"/>
    </source>
</evidence>
<evidence type="ECO:0000256" key="1">
    <source>
        <dbReference type="ARBA" id="ARBA00001936"/>
    </source>
</evidence>
<dbReference type="SMART" id="SM00490">
    <property type="entry name" value="HELICc"/>
    <property type="match status" value="1"/>
</dbReference>
<evidence type="ECO:0000256" key="13">
    <source>
        <dbReference type="ARBA" id="ARBA00022842"/>
    </source>
</evidence>
<dbReference type="EMBL" id="CP136890">
    <property type="protein sequence ID" value="WOK92604.1"/>
    <property type="molecule type" value="Genomic_DNA"/>
</dbReference>
<dbReference type="SMART" id="SM00358">
    <property type="entry name" value="DSRM"/>
    <property type="match status" value="1"/>
</dbReference>
<evidence type="ECO:0000313" key="26">
    <source>
        <dbReference type="Proteomes" id="UP001327560"/>
    </source>
</evidence>
<dbReference type="SMART" id="SM00949">
    <property type="entry name" value="PAZ"/>
    <property type="match status" value="1"/>
</dbReference>
<dbReference type="InterPro" id="IPR038248">
    <property type="entry name" value="Dicer_dimer_sf"/>
</dbReference>
<dbReference type="PROSITE" id="PS51327">
    <property type="entry name" value="DICER_DSRBF"/>
    <property type="match status" value="1"/>
</dbReference>
<accession>A0AAQ3Q0W1</accession>
<dbReference type="FunFam" id="3.30.160.380:FF:000001">
    <property type="entry name" value="Endoribonuclease dicer-like 1"/>
    <property type="match status" value="1"/>
</dbReference>
<evidence type="ECO:0000256" key="4">
    <source>
        <dbReference type="ARBA" id="ARBA00011499"/>
    </source>
</evidence>
<comment type="cofactor">
    <cofactor evidence="2">
        <name>Mg(2+)</name>
        <dbReference type="ChEBI" id="CHEBI:18420"/>
    </cofactor>
</comment>
<dbReference type="Pfam" id="PF03368">
    <property type="entry name" value="Dicer_dimer"/>
    <property type="match status" value="1"/>
</dbReference>
<sequence length="1619" mass="183131">MDDVSVATNRVRDPRTFARKYQLDLCKRAVEENIIVCLETGCGKTLIAVLLMLELSRIIRKPSESICVFLAPTNPLVRQQAMVIENSTNLKVHCHYKGHGNLKDHDDWKKVINQYEVLVMTPEIFLYTLHHCLIGMDLVALLIFDECHHAQKNTRHPYVQIMKEFYKTGEKSPRIFGMTASPIIGKGGTDALNYAKSINSLENLLDAKMFTVNDKSELESFVASPHTKVYYYGPVFYTASSLTVAYFKKLDEIKWQCISMIKDELCDPTKTKKMIQNLHDDILFCLEHVGLVGAIKAAQILLPSDKAGLLEMEAVTVNGGNCLAYQYLTKAMSVLHGNLSDDSGDADSLPFEAIEEPFYSKKLSVLIQLLASYRLKADMKCIVFVKRNIAAKSLVPVLGSMPSLDFWKCEFLVGFHSGYPGSKSKSRRVMNDIVENFSSGEVNLLVATNVAEEGLDIQTCGLVVRFDLPETVASFIQSRGRARMKTSEYVFLVERENERQQKLLHDLIAGEQMMNDEITNRTSNDTYDGSVDHIYTVDSTGASISTSCSVSLLHRYCDKLPRDLYFTPKPEFFYMDDPNGTICRIILPANSPIRWAVSQPCTSKDEAKRNVCLKVCKELHERGALTDYLLPGLTGSQKIGSGANHFEYNGKSNEDDSLREELYEMLVPAVLRGSWNSNDISIDMHSYYIRFVPKPPDRQYRMFGLFITNPLPKEAENLEVDLHLAHGRIVKTGLMYQGIITFNKEEIVLAQNFQEMFFKIILDRSEFCSDFVPLGTCNVTQDCSSNWYLLLPVTQVFQKRMNIDWTTVARCLSSQIFTNMTSACEKVTYCTNDTLQFLNGPVNKADVINSLVFTPHNSTFYFIDEILDDTNAYSHYKDGTYAQYYCNKNIEISYPEQPFLKAKQLFVCRNLLHNRIQQNTEARELMESFVELPPEHCVLKIIGFSKDIGSSLSLLPSFMHRLENFLVAVELKDVLSSSFPEASKIRANSILEALTTEKCMERFSLERFEVLGDSFLKYAVARHSFLTYEALDEGQLTKKRSSIVNNSNLFELAVGKELQVYIHDEVFDPAQFFVLGRPCKKVCNLDTQLLIHKRGSKNMNVGDEGYNVRCTKSHQWLHRGSIADVVEALVGAFLVDSGFKAAVAFLSWIGIPVNFDISDLYRVWDLSNANLSLIRNTNVNALEEILGYTFRCKGLLIQAIVHPSYNKHSGGCYQKLEFLGDAVLEYLITSYLYSIYSELKPGQITDLRSSAVNNNSFANIAVLNSIHNYLIQDSHSLTKRIAEFERFVHLSDLEKDLHEEPACPKVLGDIVESCVGAVLLDSGLNLNIVWRVMLTLLKPALDFSSLQISSLRELRELCQYFNFVLGFPEPIITERGYDVKVEVDLKDKQLICKSTNRSSKSARRMAAQKAISWLKTHGYKDKNKSLEEILLSAKKGKPELIGFDEEPIKMDSVGSISLEQQQTQIPEEIPQVSGFKKENDVLQSNCNGICYSSRMDSTRAKIHGSCNGNNDQIEQPMGPNEKVNGIFSLKTPKSQLVEICAAKYWSRPSFQCCKDEGACHQKMFTYKVTVEVKGSTPVLMECFSEPRPQKKAAQDHAATAAIWFLKHLGYYMVMEPTKD</sequence>
<evidence type="ECO:0000259" key="20">
    <source>
        <dbReference type="PROSITE" id="PS50142"/>
    </source>
</evidence>
<dbReference type="Proteomes" id="UP001327560">
    <property type="component" value="Chromosome 1"/>
</dbReference>
<dbReference type="InterPro" id="IPR000999">
    <property type="entry name" value="RNase_III_dom"/>
</dbReference>
<dbReference type="FunFam" id="3.40.50.300:FF:000628">
    <property type="entry name" value="Endoribonuclease Dicer"/>
    <property type="match status" value="1"/>
</dbReference>
<keyword evidence="13" id="KW-0460">Magnesium</keyword>
<evidence type="ECO:0000256" key="8">
    <source>
        <dbReference type="ARBA" id="ARBA00022741"/>
    </source>
</evidence>
<dbReference type="PROSITE" id="PS50137">
    <property type="entry name" value="DS_RBD"/>
    <property type="match status" value="1"/>
</dbReference>
<dbReference type="FunFam" id="3.40.50.300:FF:000420">
    <property type="entry name" value="Endoribonuclease dicer-like 1"/>
    <property type="match status" value="1"/>
</dbReference>
<dbReference type="PROSITE" id="PS51192">
    <property type="entry name" value="HELICASE_ATP_BIND_1"/>
    <property type="match status" value="1"/>
</dbReference>
<dbReference type="InterPro" id="IPR003100">
    <property type="entry name" value="PAZ_dom"/>
</dbReference>
<keyword evidence="11" id="KW-0347">Helicase</keyword>
<dbReference type="InterPro" id="IPR014001">
    <property type="entry name" value="Helicase_ATP-bd"/>
</dbReference>
<feature type="domain" description="Helicase ATP-binding" evidence="22">
    <location>
        <begin position="25"/>
        <end position="183"/>
    </location>
</feature>
<dbReference type="InterPro" id="IPR036389">
    <property type="entry name" value="RNase_III_sf"/>
</dbReference>
<evidence type="ECO:0000256" key="6">
    <source>
        <dbReference type="ARBA" id="ARBA00022723"/>
    </source>
</evidence>
<dbReference type="SUPFAM" id="SSF54768">
    <property type="entry name" value="dsRNA-binding domain-like"/>
    <property type="match status" value="1"/>
</dbReference>
<dbReference type="InterPro" id="IPR011545">
    <property type="entry name" value="DEAD/DEAH_box_helicase_dom"/>
</dbReference>
<keyword evidence="7" id="KW-0677">Repeat</keyword>
<evidence type="ECO:0000259" key="24">
    <source>
        <dbReference type="PROSITE" id="PS51327"/>
    </source>
</evidence>
<feature type="domain" description="DRBM" evidence="19">
    <location>
        <begin position="1531"/>
        <end position="1607"/>
    </location>
</feature>
<dbReference type="Pfam" id="PF00271">
    <property type="entry name" value="Helicase_C"/>
    <property type="match status" value="1"/>
</dbReference>
<keyword evidence="15" id="KW-0943">RNA-mediated gene silencing</keyword>
<evidence type="ECO:0000256" key="10">
    <source>
        <dbReference type="ARBA" id="ARBA00022801"/>
    </source>
</evidence>
<keyword evidence="16" id="KW-0539">Nucleus</keyword>
<keyword evidence="12" id="KW-0067">ATP-binding</keyword>
<evidence type="ECO:0000256" key="14">
    <source>
        <dbReference type="ARBA" id="ARBA00022884"/>
    </source>
</evidence>
<dbReference type="InterPro" id="IPR001650">
    <property type="entry name" value="Helicase_C-like"/>
</dbReference>
<dbReference type="Pfam" id="PF14709">
    <property type="entry name" value="DND1_DSRM"/>
    <property type="match status" value="1"/>
</dbReference>
<keyword evidence="14 18" id="KW-0694">RNA-binding</keyword>
<comment type="subcellular location">
    <subcellularLocation>
        <location evidence="3">Nucleus</location>
    </subcellularLocation>
</comment>
<evidence type="ECO:0000256" key="7">
    <source>
        <dbReference type="ARBA" id="ARBA00022737"/>
    </source>
</evidence>
<evidence type="ECO:0000313" key="25">
    <source>
        <dbReference type="EMBL" id="WOK92604.1"/>
    </source>
</evidence>
<dbReference type="PANTHER" id="PTHR14950:SF15">
    <property type="entry name" value="DICER-LIKE PROTEIN 4"/>
    <property type="match status" value="1"/>
</dbReference>
<dbReference type="PROSITE" id="PS50142">
    <property type="entry name" value="RNASE_3_2"/>
    <property type="match status" value="2"/>
</dbReference>
<dbReference type="Pfam" id="PF02170">
    <property type="entry name" value="PAZ"/>
    <property type="match status" value="1"/>
</dbReference>
<dbReference type="GO" id="GO:0004525">
    <property type="term" value="F:ribonuclease III activity"/>
    <property type="evidence" value="ECO:0007669"/>
    <property type="project" value="InterPro"/>
</dbReference>
<dbReference type="Gene3D" id="2.170.260.10">
    <property type="entry name" value="paz domain"/>
    <property type="match status" value="1"/>
</dbReference>
<dbReference type="SUPFAM" id="SSF69065">
    <property type="entry name" value="RNase III domain-like"/>
    <property type="match status" value="2"/>
</dbReference>
<protein>
    <submittedName>
        <fullName evidence="25">Endoribonuclease</fullName>
    </submittedName>
</protein>
<evidence type="ECO:0000256" key="17">
    <source>
        <dbReference type="ARBA" id="ARBA00035116"/>
    </source>
</evidence>
<feature type="domain" description="Dicer dsRNA-binding fold" evidence="24">
    <location>
        <begin position="549"/>
        <end position="639"/>
    </location>
</feature>
<dbReference type="GO" id="GO:0005634">
    <property type="term" value="C:nucleus"/>
    <property type="evidence" value="ECO:0007669"/>
    <property type="project" value="UniProtKB-SubCell"/>
</dbReference>
<evidence type="ECO:0000256" key="11">
    <source>
        <dbReference type="ARBA" id="ARBA00022806"/>
    </source>
</evidence>
<reference evidence="25 26" key="1">
    <citation type="submission" date="2023-10" db="EMBL/GenBank/DDBJ databases">
        <title>Chromosome-scale genome assembly provides insights into flower coloration mechanisms of Canna indica.</title>
        <authorList>
            <person name="Li C."/>
        </authorList>
    </citation>
    <scope>NUCLEOTIDE SEQUENCE [LARGE SCALE GENOMIC DNA]</scope>
    <source>
        <tissue evidence="25">Flower</tissue>
    </source>
</reference>
<keyword evidence="9" id="KW-0255">Endonuclease</keyword>
<keyword evidence="10" id="KW-0378">Hydrolase</keyword>
<keyword evidence="5" id="KW-0540">Nuclease</keyword>
<feature type="domain" description="RNase III" evidence="20">
    <location>
        <begin position="992"/>
        <end position="1138"/>
    </location>
</feature>
<dbReference type="GO" id="GO:0004386">
    <property type="term" value="F:helicase activity"/>
    <property type="evidence" value="ECO:0007669"/>
    <property type="project" value="UniProtKB-KW"/>
</dbReference>
<dbReference type="GO" id="GO:0005524">
    <property type="term" value="F:ATP binding"/>
    <property type="evidence" value="ECO:0007669"/>
    <property type="project" value="UniProtKB-KW"/>
</dbReference>
<dbReference type="SMART" id="SM00535">
    <property type="entry name" value="RIBOc"/>
    <property type="match status" value="2"/>
</dbReference>
<dbReference type="Gene3D" id="3.40.50.300">
    <property type="entry name" value="P-loop containing nucleotide triphosphate hydrolases"/>
    <property type="match status" value="2"/>
</dbReference>
<evidence type="ECO:0000259" key="23">
    <source>
        <dbReference type="PROSITE" id="PS51194"/>
    </source>
</evidence>
<gene>
    <name evidence="25" type="ORF">Cni_G01294</name>
</gene>
<evidence type="ECO:0000256" key="16">
    <source>
        <dbReference type="ARBA" id="ARBA00023242"/>
    </source>
</evidence>
<evidence type="ECO:0000259" key="22">
    <source>
        <dbReference type="PROSITE" id="PS51192"/>
    </source>
</evidence>
<dbReference type="SUPFAM" id="SSF52540">
    <property type="entry name" value="P-loop containing nucleoside triphosphate hydrolases"/>
    <property type="match status" value="1"/>
</dbReference>
<dbReference type="Gene3D" id="3.30.160.20">
    <property type="match status" value="1"/>
</dbReference>
<comment type="similarity">
    <text evidence="17 18">Belongs to the helicase family. Dicer subfamily.</text>
</comment>
<name>A0AAQ3Q0W1_9LILI</name>
<dbReference type="PROSITE" id="PS50821">
    <property type="entry name" value="PAZ"/>
    <property type="match status" value="1"/>
</dbReference>
<dbReference type="FunFam" id="1.10.1520.10:FF:000004">
    <property type="entry name" value="Endoribonuclease dicer-like 1"/>
    <property type="match status" value="1"/>
</dbReference>
<dbReference type="PROSITE" id="PS00517">
    <property type="entry name" value="RNASE_3_1"/>
    <property type="match status" value="1"/>
</dbReference>
<dbReference type="GO" id="GO:0030422">
    <property type="term" value="P:siRNA processing"/>
    <property type="evidence" value="ECO:0007669"/>
    <property type="project" value="TreeGrafter"/>
</dbReference>
<dbReference type="InterPro" id="IPR014720">
    <property type="entry name" value="dsRBD_dom"/>
</dbReference>
<dbReference type="GO" id="GO:0046872">
    <property type="term" value="F:metal ion binding"/>
    <property type="evidence" value="ECO:0007669"/>
    <property type="project" value="UniProtKB-KW"/>
</dbReference>
<dbReference type="GO" id="GO:0005737">
    <property type="term" value="C:cytoplasm"/>
    <property type="evidence" value="ECO:0007669"/>
    <property type="project" value="TreeGrafter"/>
</dbReference>
<dbReference type="Gene3D" id="3.30.160.380">
    <property type="entry name" value="Dicer dimerisation domain"/>
    <property type="match status" value="1"/>
</dbReference>
<feature type="domain" description="PAZ" evidence="21">
    <location>
        <begin position="833"/>
        <end position="941"/>
    </location>
</feature>
<evidence type="ECO:0000256" key="5">
    <source>
        <dbReference type="ARBA" id="ARBA00022722"/>
    </source>
</evidence>
<proteinExistence type="inferred from homology"/>
<evidence type="ECO:0000256" key="3">
    <source>
        <dbReference type="ARBA" id="ARBA00004123"/>
    </source>
</evidence>
<dbReference type="Pfam" id="PF00636">
    <property type="entry name" value="Ribonuclease_3"/>
    <property type="match status" value="2"/>
</dbReference>
<dbReference type="Pfam" id="PF00270">
    <property type="entry name" value="DEAD"/>
    <property type="match status" value="1"/>
</dbReference>
<dbReference type="CDD" id="cd00593">
    <property type="entry name" value="RIBOc"/>
    <property type="match status" value="2"/>
</dbReference>
<dbReference type="SMART" id="SM00487">
    <property type="entry name" value="DEXDc"/>
    <property type="match status" value="1"/>
</dbReference>
<comment type="cofactor">
    <cofactor evidence="1">
        <name>Mn(2+)</name>
        <dbReference type="ChEBI" id="CHEBI:29035"/>
    </cofactor>
</comment>
<evidence type="ECO:0000259" key="19">
    <source>
        <dbReference type="PROSITE" id="PS50137"/>
    </source>
</evidence>
<dbReference type="Gene3D" id="1.10.1520.10">
    <property type="entry name" value="Ribonuclease III domain"/>
    <property type="match status" value="2"/>
</dbReference>
<evidence type="ECO:0000256" key="2">
    <source>
        <dbReference type="ARBA" id="ARBA00001946"/>
    </source>
</evidence>
<evidence type="ECO:0000256" key="9">
    <source>
        <dbReference type="ARBA" id="ARBA00022759"/>
    </source>
</evidence>
<keyword evidence="8" id="KW-0547">Nucleotide-binding</keyword>
<dbReference type="InterPro" id="IPR005034">
    <property type="entry name" value="Dicer_dimerisation"/>
</dbReference>
<evidence type="ECO:0000259" key="21">
    <source>
        <dbReference type="PROSITE" id="PS50821"/>
    </source>
</evidence>
<keyword evidence="26" id="KW-1185">Reference proteome</keyword>
<feature type="domain" description="RNase III" evidence="20">
    <location>
        <begin position="1179"/>
        <end position="1323"/>
    </location>
</feature>
<comment type="subunit">
    <text evidence="4">May interact with ARGONAUTE1 or PINHEAD through their common PAZ domains.</text>
</comment>
<organism evidence="25 26">
    <name type="scientific">Canna indica</name>
    <name type="common">Indian-shot</name>
    <dbReference type="NCBI Taxonomy" id="4628"/>
    <lineage>
        <taxon>Eukaryota</taxon>
        <taxon>Viridiplantae</taxon>
        <taxon>Streptophyta</taxon>
        <taxon>Embryophyta</taxon>
        <taxon>Tracheophyta</taxon>
        <taxon>Spermatophyta</taxon>
        <taxon>Magnoliopsida</taxon>
        <taxon>Liliopsida</taxon>
        <taxon>Zingiberales</taxon>
        <taxon>Cannaceae</taxon>
        <taxon>Canna</taxon>
    </lineage>
</organism>
<dbReference type="GO" id="GO:0003723">
    <property type="term" value="F:RNA binding"/>
    <property type="evidence" value="ECO:0007669"/>
    <property type="project" value="UniProtKB-UniRule"/>
</dbReference>
<keyword evidence="6" id="KW-0479">Metal-binding</keyword>
<dbReference type="CDD" id="cd18034">
    <property type="entry name" value="DEXHc_dicer"/>
    <property type="match status" value="1"/>
</dbReference>
<feature type="domain" description="Helicase C-terminal" evidence="23">
    <location>
        <begin position="365"/>
        <end position="530"/>
    </location>
</feature>
<evidence type="ECO:0000256" key="18">
    <source>
        <dbReference type="PROSITE-ProRule" id="PRU00657"/>
    </source>
</evidence>
<dbReference type="InterPro" id="IPR027417">
    <property type="entry name" value="P-loop_NTPase"/>
</dbReference>
<evidence type="ECO:0000256" key="12">
    <source>
        <dbReference type="ARBA" id="ARBA00022840"/>
    </source>
</evidence>